<protein>
    <submittedName>
        <fullName evidence="4">Uncharacterized protein LOC108682883</fullName>
    </submittedName>
</protein>
<dbReference type="GO" id="GO:0016837">
    <property type="term" value="F:carbon-oxygen lyase activity, acting on polysaccharides"/>
    <property type="evidence" value="ECO:0007669"/>
    <property type="project" value="UniProtKB-ARBA"/>
</dbReference>
<dbReference type="PANTHER" id="PTHR38481:SF1">
    <property type="entry name" value="HYALURONATE LYASE"/>
    <property type="match status" value="1"/>
</dbReference>
<dbReference type="OrthoDB" id="10024976at2759"/>
<dbReference type="SUPFAM" id="SSF48230">
    <property type="entry name" value="Chondroitin AC/alginate lyase"/>
    <property type="match status" value="1"/>
</dbReference>
<keyword evidence="3" id="KW-1185">Reference proteome</keyword>
<accession>A0A8B7PN52</accession>
<dbReference type="RefSeq" id="XP_018027623.2">
    <property type="nucleotide sequence ID" value="XM_018172134.2"/>
</dbReference>
<dbReference type="Pfam" id="PF02278">
    <property type="entry name" value="Lyase_8"/>
    <property type="match status" value="1"/>
</dbReference>
<evidence type="ECO:0000256" key="1">
    <source>
        <dbReference type="ARBA" id="ARBA00006699"/>
    </source>
</evidence>
<dbReference type="GeneID" id="108682883"/>
<sequence length="555" mass="62021">YDIKETALRDHGRRLCALVYQSLYAGRSSANRQPKSASSAVNATKVATAELSAHILAAFYFLANEAPFPATKNWWQHVIGTPACLWQALFLARRVLPNRVVFAILDKFWTAGVAGPVWNLAKKDGTMAGGNLGPRMVLGAVEAALRGRLLHWRDEAYVEIEREAVYRDGWLGNGIRPDGCIHQHNLRLHRSDSPQVLHQMYSINYGKEFYRHVGLVMWWLHDSPAFLGNFIESAVVEAFLQCQVWLHRGSIVEPSSTGRHIDSGRLVTEVGAQDAIERAVKILVLLGHYQKELNAALHRYENLVPLPSYARKANRHFYSSDVMVHHRPHFFAGLRLTSKRSVRPEGFRNGPNSDGYYQGDGWLSIIANGREFGSKNREVFQVFDWFKVPGVTSPLAHTQQPMQVSFTSDRAAHFTNSAHFVGGASDGYTGVAAMLLNRTTTELTAKKSWHFFSDCVVALGSDINLLQPAPACEVVTTLNQVVADGEVTVGLRDGKTEVHGSSSAPQTWDARWAHHDSLGYVFLQDESETPSQSQLIRVKKNSRRIKTNEDIPVFE</sequence>
<dbReference type="Gene3D" id="1.50.10.100">
    <property type="entry name" value="Chondroitin AC/alginate lyase"/>
    <property type="match status" value="1"/>
</dbReference>
<dbReference type="Proteomes" id="UP000694843">
    <property type="component" value="Unplaced"/>
</dbReference>
<dbReference type="AlphaFoldDB" id="A0A8B7PN52"/>
<dbReference type="InterPro" id="IPR014718">
    <property type="entry name" value="GH-type_carb-bd"/>
</dbReference>
<feature type="non-terminal residue" evidence="4">
    <location>
        <position position="1"/>
    </location>
</feature>
<evidence type="ECO:0000313" key="4">
    <source>
        <dbReference type="RefSeq" id="XP_018027623.2"/>
    </source>
</evidence>
<gene>
    <name evidence="4" type="primary">LOC108682883</name>
</gene>
<dbReference type="GO" id="GO:0005576">
    <property type="term" value="C:extracellular region"/>
    <property type="evidence" value="ECO:0007669"/>
    <property type="project" value="InterPro"/>
</dbReference>
<proteinExistence type="inferred from homology"/>
<feature type="domain" description="Polysaccharide lyase family 8 central" evidence="2">
    <location>
        <begin position="314"/>
        <end position="533"/>
    </location>
</feature>
<name>A0A8B7PN52_HYAAZ</name>
<dbReference type="InterPro" id="IPR038970">
    <property type="entry name" value="Lyase_8"/>
</dbReference>
<organism evidence="3 4">
    <name type="scientific">Hyalella azteca</name>
    <name type="common">Amphipod</name>
    <dbReference type="NCBI Taxonomy" id="294128"/>
    <lineage>
        <taxon>Eukaryota</taxon>
        <taxon>Metazoa</taxon>
        <taxon>Ecdysozoa</taxon>
        <taxon>Arthropoda</taxon>
        <taxon>Crustacea</taxon>
        <taxon>Multicrustacea</taxon>
        <taxon>Malacostraca</taxon>
        <taxon>Eumalacostraca</taxon>
        <taxon>Peracarida</taxon>
        <taxon>Amphipoda</taxon>
        <taxon>Senticaudata</taxon>
        <taxon>Talitrida</taxon>
        <taxon>Talitroidea</taxon>
        <taxon>Hyalellidae</taxon>
        <taxon>Hyalella</taxon>
    </lineage>
</organism>
<dbReference type="SUPFAM" id="SSF74650">
    <property type="entry name" value="Galactose mutarotase-like"/>
    <property type="match status" value="1"/>
</dbReference>
<dbReference type="GO" id="GO:0030246">
    <property type="term" value="F:carbohydrate binding"/>
    <property type="evidence" value="ECO:0007669"/>
    <property type="project" value="InterPro"/>
</dbReference>
<dbReference type="Gene3D" id="2.70.98.10">
    <property type="match status" value="1"/>
</dbReference>
<dbReference type="KEGG" id="hazt:108682883"/>
<dbReference type="InterPro" id="IPR008929">
    <property type="entry name" value="Chondroitin_lyas"/>
</dbReference>
<dbReference type="GO" id="GO:0005975">
    <property type="term" value="P:carbohydrate metabolic process"/>
    <property type="evidence" value="ECO:0007669"/>
    <property type="project" value="InterPro"/>
</dbReference>
<reference evidence="4" key="1">
    <citation type="submission" date="2025-08" db="UniProtKB">
        <authorList>
            <consortium name="RefSeq"/>
        </authorList>
    </citation>
    <scope>IDENTIFICATION</scope>
    <source>
        <tissue evidence="4">Whole organism</tissue>
    </source>
</reference>
<evidence type="ECO:0000259" key="2">
    <source>
        <dbReference type="Pfam" id="PF02278"/>
    </source>
</evidence>
<dbReference type="InterPro" id="IPR003159">
    <property type="entry name" value="Lyase_8_central_dom"/>
</dbReference>
<dbReference type="InterPro" id="IPR011013">
    <property type="entry name" value="Gal_mutarotase_sf_dom"/>
</dbReference>
<comment type="similarity">
    <text evidence="1">Belongs to the polysaccharide lyase 8 family.</text>
</comment>
<dbReference type="PANTHER" id="PTHR38481">
    <property type="entry name" value="HYALURONATE LYASE"/>
    <property type="match status" value="1"/>
</dbReference>
<evidence type="ECO:0000313" key="3">
    <source>
        <dbReference type="Proteomes" id="UP000694843"/>
    </source>
</evidence>